<feature type="region of interest" description="Disordered" evidence="1">
    <location>
        <begin position="40"/>
        <end position="71"/>
    </location>
</feature>
<feature type="compositionally biased region" description="Basic and acidic residues" evidence="1">
    <location>
        <begin position="327"/>
        <end position="337"/>
    </location>
</feature>
<sequence>MAHEYWTEMLRFADRKRALVIRETKLCRYLDCLTTPQAIMSSTLPPDPTGVPQNVGREDDPKEVGDIDDHGEPIEDEEEREMVFTFMARNEMNPRESCDVVQIVPWITAWETTCLNTVALDPNMAMPIKNKLFDISRKIDELLPENFLPDPACLPLDKAVIEHLNILCEKEVQMTYSSPQLDEQGIHCPSSATGTSPPMPPTRPLAVRQRHNQQISPPKPSAPSASGSDRPPEGEGACPFSSPWPHSFSGGGASARQKAKAPAHSPPLGPTPSQGGGASARQKAKAPAHSPPLGPTPSQGGGASARQKAKAPAHSPPLGPTPSRGGASDRQKGKAPADRPGLLVPTPSQGGGDKASQSKLSPKLSAPLKPVSSSSAMPPGFSEPSLSSSAIPPPGLSKSFSSSSAKPSRLKSLSQAKSSPVPSRSPSPPPLPPKSPSRLPSSSRNKQPAVSQPEVRPPKVYSPRLVQILAGIIWAILQDEFRVMLIGIFQEEHRKTMEGRVSNQCAPDYKFLNIRMTKDKPATLGGHIKCSARHELDPQVPCGRFRDIFFDGFGTMINKVGGDIMLSGSNIAQAWIKGKLSQHHIDLQHILDDIDGDASI</sequence>
<feature type="compositionally biased region" description="Basic and acidic residues" evidence="1">
    <location>
        <begin position="56"/>
        <end position="71"/>
    </location>
</feature>
<feature type="region of interest" description="Disordered" evidence="1">
    <location>
        <begin position="181"/>
        <end position="457"/>
    </location>
</feature>
<organism evidence="2 3">
    <name type="scientific">Ephemerocybe angulata</name>
    <dbReference type="NCBI Taxonomy" id="980116"/>
    <lineage>
        <taxon>Eukaryota</taxon>
        <taxon>Fungi</taxon>
        <taxon>Dikarya</taxon>
        <taxon>Basidiomycota</taxon>
        <taxon>Agaricomycotina</taxon>
        <taxon>Agaricomycetes</taxon>
        <taxon>Agaricomycetidae</taxon>
        <taxon>Agaricales</taxon>
        <taxon>Agaricineae</taxon>
        <taxon>Psathyrellaceae</taxon>
        <taxon>Ephemerocybe</taxon>
    </lineage>
</organism>
<gene>
    <name evidence="2" type="ORF">DFP72DRAFT_856050</name>
</gene>
<evidence type="ECO:0000256" key="1">
    <source>
        <dbReference type="SAM" id="MobiDB-lite"/>
    </source>
</evidence>
<evidence type="ECO:0000313" key="3">
    <source>
        <dbReference type="Proteomes" id="UP000521943"/>
    </source>
</evidence>
<dbReference type="Proteomes" id="UP000521943">
    <property type="component" value="Unassembled WGS sequence"/>
</dbReference>
<dbReference type="EMBL" id="JACGCI010000100">
    <property type="protein sequence ID" value="KAF6745745.1"/>
    <property type="molecule type" value="Genomic_DNA"/>
</dbReference>
<dbReference type="AlphaFoldDB" id="A0A8H6LWX3"/>
<feature type="compositionally biased region" description="Pro residues" evidence="1">
    <location>
        <begin position="423"/>
        <end position="435"/>
    </location>
</feature>
<evidence type="ECO:0000313" key="2">
    <source>
        <dbReference type="EMBL" id="KAF6745745.1"/>
    </source>
</evidence>
<accession>A0A8H6LWX3</accession>
<feature type="compositionally biased region" description="Low complexity" evidence="1">
    <location>
        <begin position="396"/>
        <end position="422"/>
    </location>
</feature>
<reference evidence="2 3" key="1">
    <citation type="submission" date="2020-07" db="EMBL/GenBank/DDBJ databases">
        <title>Comparative genomics of pyrophilous fungi reveals a link between fire events and developmental genes.</title>
        <authorList>
            <consortium name="DOE Joint Genome Institute"/>
            <person name="Steindorff A.S."/>
            <person name="Carver A."/>
            <person name="Calhoun S."/>
            <person name="Stillman K."/>
            <person name="Liu H."/>
            <person name="Lipzen A."/>
            <person name="Pangilinan J."/>
            <person name="Labutti K."/>
            <person name="Bruns T.D."/>
            <person name="Grigoriev I.V."/>
        </authorList>
    </citation>
    <scope>NUCLEOTIDE SEQUENCE [LARGE SCALE GENOMIC DNA]</scope>
    <source>
        <strain evidence="2 3">CBS 144469</strain>
    </source>
</reference>
<keyword evidence="3" id="KW-1185">Reference proteome</keyword>
<comment type="caution">
    <text evidence="2">The sequence shown here is derived from an EMBL/GenBank/DDBJ whole genome shotgun (WGS) entry which is preliminary data.</text>
</comment>
<name>A0A8H6LWX3_9AGAR</name>
<proteinExistence type="predicted"/>
<protein>
    <submittedName>
        <fullName evidence="2">Uncharacterized protein</fullName>
    </submittedName>
</protein>